<feature type="compositionally biased region" description="Polar residues" evidence="3">
    <location>
        <begin position="112"/>
        <end position="121"/>
    </location>
</feature>
<keyword evidence="6" id="KW-1185">Reference proteome</keyword>
<protein>
    <recommendedName>
        <fullName evidence="4">SMP-30/Gluconolactonase/LRE-like region domain-containing protein</fullName>
    </recommendedName>
</protein>
<evidence type="ECO:0000256" key="2">
    <source>
        <dbReference type="SAM" id="Coils"/>
    </source>
</evidence>
<dbReference type="InterPro" id="IPR005511">
    <property type="entry name" value="SMP-30"/>
</dbReference>
<accession>A0ABR3PYW1</accession>
<dbReference type="PANTHER" id="PTHR10907">
    <property type="entry name" value="REGUCALCIN"/>
    <property type="match status" value="1"/>
</dbReference>
<evidence type="ECO:0000256" key="3">
    <source>
        <dbReference type="SAM" id="MobiDB-lite"/>
    </source>
</evidence>
<dbReference type="InterPro" id="IPR011042">
    <property type="entry name" value="6-blade_b-propeller_TolB-like"/>
</dbReference>
<proteinExistence type="inferred from homology"/>
<feature type="domain" description="SMP-30/Gluconolactonase/LRE-like region" evidence="4">
    <location>
        <begin position="233"/>
        <end position="480"/>
    </location>
</feature>
<dbReference type="InterPro" id="IPR010756">
    <property type="entry name" value="Tls1-like"/>
</dbReference>
<dbReference type="Gene3D" id="2.120.10.30">
    <property type="entry name" value="TolB, C-terminal domain"/>
    <property type="match status" value="1"/>
</dbReference>
<dbReference type="EMBL" id="JBBXJM010000005">
    <property type="protein sequence ID" value="KAL1407685.1"/>
    <property type="molecule type" value="Genomic_DNA"/>
</dbReference>
<feature type="region of interest" description="Disordered" evidence="3">
    <location>
        <begin position="1"/>
        <end position="121"/>
    </location>
</feature>
<dbReference type="InterPro" id="IPR013658">
    <property type="entry name" value="SGL"/>
</dbReference>
<evidence type="ECO:0000256" key="1">
    <source>
        <dbReference type="ARBA" id="ARBA00008853"/>
    </source>
</evidence>
<evidence type="ECO:0000313" key="6">
    <source>
        <dbReference type="Proteomes" id="UP001565368"/>
    </source>
</evidence>
<dbReference type="GeneID" id="95988161"/>
<organism evidence="5 6">
    <name type="scientific">Vanrija albida</name>
    <dbReference type="NCBI Taxonomy" id="181172"/>
    <lineage>
        <taxon>Eukaryota</taxon>
        <taxon>Fungi</taxon>
        <taxon>Dikarya</taxon>
        <taxon>Basidiomycota</taxon>
        <taxon>Agaricomycotina</taxon>
        <taxon>Tremellomycetes</taxon>
        <taxon>Trichosporonales</taxon>
        <taxon>Trichosporonaceae</taxon>
        <taxon>Vanrija</taxon>
    </lineage>
</organism>
<evidence type="ECO:0000313" key="5">
    <source>
        <dbReference type="EMBL" id="KAL1407685.1"/>
    </source>
</evidence>
<dbReference type="Proteomes" id="UP001565368">
    <property type="component" value="Unassembled WGS sequence"/>
</dbReference>
<dbReference type="SUPFAM" id="SSF63829">
    <property type="entry name" value="Calcium-dependent phosphotriesterase"/>
    <property type="match status" value="1"/>
</dbReference>
<dbReference type="RefSeq" id="XP_069207629.1">
    <property type="nucleotide sequence ID" value="XM_069355558.1"/>
</dbReference>
<comment type="similarity">
    <text evidence="1">Belongs to the SMP-30/CGR1 family.</text>
</comment>
<reference evidence="5 6" key="1">
    <citation type="submission" date="2023-08" db="EMBL/GenBank/DDBJ databases">
        <title>Annotated Genome Sequence of Vanrija albida AlHP1.</title>
        <authorList>
            <person name="Herzog R."/>
        </authorList>
    </citation>
    <scope>NUCLEOTIDE SEQUENCE [LARGE SCALE GENOMIC DNA]</scope>
    <source>
        <strain evidence="5 6">AlHP1</strain>
    </source>
</reference>
<feature type="compositionally biased region" description="Basic and acidic residues" evidence="3">
    <location>
        <begin position="91"/>
        <end position="107"/>
    </location>
</feature>
<dbReference type="Pfam" id="PF08450">
    <property type="entry name" value="SGL"/>
    <property type="match status" value="1"/>
</dbReference>
<evidence type="ECO:0000259" key="4">
    <source>
        <dbReference type="Pfam" id="PF08450"/>
    </source>
</evidence>
<dbReference type="PRINTS" id="PR01790">
    <property type="entry name" value="SMP30FAMILY"/>
</dbReference>
<comment type="caution">
    <text evidence="5">The sequence shown here is derived from an EMBL/GenBank/DDBJ whole genome shotgun (WGS) entry which is preliminary data.</text>
</comment>
<dbReference type="PANTHER" id="PTHR10907:SF47">
    <property type="entry name" value="REGUCALCIN"/>
    <property type="match status" value="1"/>
</dbReference>
<gene>
    <name evidence="5" type="ORF">Q8F55_007118</name>
</gene>
<name>A0ABR3PYW1_9TREE</name>
<keyword evidence="2" id="KW-0175">Coiled coil</keyword>
<sequence length="529" mass="57062">MFKKRSRPASVRPKATELESEPEASATPSEVGPEEDESASIEQMLQMRKFRRAQQGIELEKLNRGEGKKKKKGPEEIELDKFGLQPSAAGLRKEKEAEPTTESERAAHKVRSNNFTQQTNALDVDKHMMAYIDKEMAKRKGEATDEVQEEAADPREALYGLAERYQVEGLKVDSDDEGNVTNSIGMLSAIPEIDLGMENRLRNIEETERAKRELIEARKAEAAAPREDDPLAGQRSCRYDPVTRKHGVAHYASTKTIGTISPRASGPGLVAAFDTRVVLVDPPRPAHDGLAPRVDDVERAEVAAPLDPALVAAGEVRFNDGASDPAGRFVVGSCAVDEKGNKGELWSIAPDGTQKKLLDGIGCSNGIDWSLDSKLMYYIDSEIPEIHVFDYDIDTGSIANRRVFATAPPDIDGVPTKGVFDGLVVDGVGNVWSARWADSRVVAYAPDGTLLAHIRTPGAKSPTIPAFGGADLTTVYVATASANLAGEGDIQAQFPHSGDVFKIEAGPSTPLGKALGAGWKGRVRHSFGG</sequence>
<dbReference type="Pfam" id="PF07052">
    <property type="entry name" value="Hep_59"/>
    <property type="match status" value="1"/>
</dbReference>
<feature type="coiled-coil region" evidence="2">
    <location>
        <begin position="197"/>
        <end position="224"/>
    </location>
</feature>